<comment type="caution">
    <text evidence="6">The sequence shown here is derived from an EMBL/GenBank/DDBJ whole genome shotgun (WGS) entry which is preliminary data.</text>
</comment>
<dbReference type="OrthoDB" id="241638at2"/>
<gene>
    <name evidence="6" type="ORF">LH29_00765</name>
</gene>
<evidence type="ECO:0000313" key="7">
    <source>
        <dbReference type="Proteomes" id="UP000032544"/>
    </source>
</evidence>
<dbReference type="InterPro" id="IPR005511">
    <property type="entry name" value="SMP-30"/>
</dbReference>
<dbReference type="AlphaFoldDB" id="A0A0D8JAS2"/>
<keyword evidence="4" id="KW-0732">Signal</keyword>
<dbReference type="PANTHER" id="PTHR47572">
    <property type="entry name" value="LIPOPROTEIN-RELATED"/>
    <property type="match status" value="1"/>
</dbReference>
<accession>A0A0D8JAS2</accession>
<feature type="signal peptide" evidence="4">
    <location>
        <begin position="1"/>
        <end position="19"/>
    </location>
</feature>
<dbReference type="Proteomes" id="UP000032544">
    <property type="component" value="Unassembled WGS sequence"/>
</dbReference>
<dbReference type="InterPro" id="IPR051262">
    <property type="entry name" value="SMP-30/CGR1_Lactonase"/>
</dbReference>
<feature type="binding site" evidence="3">
    <location>
        <position position="56"/>
    </location>
    <ligand>
        <name>a divalent metal cation</name>
        <dbReference type="ChEBI" id="CHEBI:60240"/>
    </ligand>
</feature>
<sequence length="332" mass="36421">MHQFIYLVLSFILTVPAFAQNYQTTGKIIVDDPHLADLIDVSAGIEILADGFGWSEGPLWLSSENKLIFSDIPDNSIYEWSESDGLKLYLKPSGYTGEQARGGELGSNALLLDSDGRLVLCQHGDRRIAKMLAPLSDPIPKFETLVDSYQAKKLNSPNDAVFSKTGELYFTDPPYGLEKNVDDPAKELDFQGVYKLSKSGEIKLLTKALTRPNGIAFSPDGTKLYVANSDPKRAIWMVYDVKENGSIGNGKVFYDATNLVLANNGLPDGMKVHRNGTVFATGPGGIFIFSPDGKILGKIETGKETANCAFNDDYSALYVTADNYLMRVHLKK</sequence>
<proteinExistence type="predicted"/>
<dbReference type="PANTHER" id="PTHR47572:SF4">
    <property type="entry name" value="LACTONASE DRP35"/>
    <property type="match status" value="1"/>
</dbReference>
<evidence type="ECO:0000256" key="3">
    <source>
        <dbReference type="PIRSR" id="PIRSR605511-2"/>
    </source>
</evidence>
<keyword evidence="7" id="KW-1185">Reference proteome</keyword>
<evidence type="ECO:0000313" key="6">
    <source>
        <dbReference type="EMBL" id="KJF44100.1"/>
    </source>
</evidence>
<keyword evidence="3" id="KW-0862">Zinc</keyword>
<comment type="cofactor">
    <cofactor evidence="3">
        <name>Zn(2+)</name>
        <dbReference type="ChEBI" id="CHEBI:29105"/>
    </cofactor>
    <text evidence="3">Binds 1 divalent metal cation per subunit.</text>
</comment>
<dbReference type="Pfam" id="PF08450">
    <property type="entry name" value="SGL"/>
    <property type="match status" value="1"/>
</dbReference>
<keyword evidence="1" id="KW-0378">Hydrolase</keyword>
<dbReference type="GO" id="GO:0046872">
    <property type="term" value="F:metal ion binding"/>
    <property type="evidence" value="ECO:0007669"/>
    <property type="project" value="UniProtKB-KW"/>
</dbReference>
<dbReference type="EMBL" id="JRHC01000001">
    <property type="protein sequence ID" value="KJF44100.1"/>
    <property type="molecule type" value="Genomic_DNA"/>
</dbReference>
<dbReference type="RefSeq" id="WP_045025658.1">
    <property type="nucleotide sequence ID" value="NZ_JRHC01000001.1"/>
</dbReference>
<protein>
    <submittedName>
        <fullName evidence="6">Gluconolactonase</fullName>
    </submittedName>
</protein>
<reference evidence="6 7" key="1">
    <citation type="submission" date="2014-09" db="EMBL/GenBank/DDBJ databases">
        <title>Draft Genome Sequence of Draconibacterium sp. JN14CK-3.</title>
        <authorList>
            <person name="Dong C."/>
            <person name="Lai Q."/>
            <person name="Shao Z."/>
        </authorList>
    </citation>
    <scope>NUCLEOTIDE SEQUENCE [LARGE SCALE GENOMIC DNA]</scope>
    <source>
        <strain evidence="6 7">JN14CK-3</strain>
    </source>
</reference>
<dbReference type="GO" id="GO:0016787">
    <property type="term" value="F:hydrolase activity"/>
    <property type="evidence" value="ECO:0007669"/>
    <property type="project" value="UniProtKB-KW"/>
</dbReference>
<evidence type="ECO:0000259" key="5">
    <source>
        <dbReference type="Pfam" id="PF08450"/>
    </source>
</evidence>
<dbReference type="PATRIC" id="fig|1544798.3.peg.155"/>
<dbReference type="STRING" id="1544798.LH29_00765"/>
<organism evidence="6 7">
    <name type="scientific">Draconibacterium sediminis</name>
    <dbReference type="NCBI Taxonomy" id="1544798"/>
    <lineage>
        <taxon>Bacteria</taxon>
        <taxon>Pseudomonadati</taxon>
        <taxon>Bacteroidota</taxon>
        <taxon>Bacteroidia</taxon>
        <taxon>Marinilabiliales</taxon>
        <taxon>Prolixibacteraceae</taxon>
        <taxon>Draconibacterium</taxon>
    </lineage>
</organism>
<feature type="binding site" evidence="3">
    <location>
        <position position="213"/>
    </location>
    <ligand>
        <name>a divalent metal cation</name>
        <dbReference type="ChEBI" id="CHEBI:60240"/>
    </ligand>
</feature>
<keyword evidence="3" id="KW-0479">Metal-binding</keyword>
<dbReference type="InterPro" id="IPR013658">
    <property type="entry name" value="SGL"/>
</dbReference>
<dbReference type="PRINTS" id="PR01790">
    <property type="entry name" value="SMP30FAMILY"/>
</dbReference>
<feature type="active site" description="Proton donor/acceptor" evidence="2">
    <location>
        <position position="268"/>
    </location>
</feature>
<dbReference type="SUPFAM" id="SSF63829">
    <property type="entry name" value="Calcium-dependent phosphotriesterase"/>
    <property type="match status" value="1"/>
</dbReference>
<feature type="chain" id="PRO_5002330748" evidence="4">
    <location>
        <begin position="20"/>
        <end position="332"/>
    </location>
</feature>
<dbReference type="InterPro" id="IPR011042">
    <property type="entry name" value="6-blade_b-propeller_TolB-like"/>
</dbReference>
<feature type="binding site" evidence="3">
    <location>
        <position position="268"/>
    </location>
    <ligand>
        <name>a divalent metal cation</name>
        <dbReference type="ChEBI" id="CHEBI:60240"/>
    </ligand>
</feature>
<feature type="binding site" evidence="3">
    <location>
        <position position="158"/>
    </location>
    <ligand>
        <name>substrate</name>
    </ligand>
</feature>
<dbReference type="Gene3D" id="2.120.10.30">
    <property type="entry name" value="TolB, C-terminal domain"/>
    <property type="match status" value="1"/>
</dbReference>
<name>A0A0D8JAS2_9BACT</name>
<feature type="domain" description="SMP-30/Gluconolactonase/LRE-like region" evidence="5">
    <location>
        <begin position="54"/>
        <end position="321"/>
    </location>
</feature>
<evidence type="ECO:0000256" key="4">
    <source>
        <dbReference type="SAM" id="SignalP"/>
    </source>
</evidence>
<evidence type="ECO:0000256" key="2">
    <source>
        <dbReference type="PIRSR" id="PIRSR605511-1"/>
    </source>
</evidence>
<evidence type="ECO:0000256" key="1">
    <source>
        <dbReference type="ARBA" id="ARBA00022801"/>
    </source>
</evidence>